<name>A0A2J6SF44_9HELO</name>
<dbReference type="PANTHER" id="PTHR46572">
    <property type="entry name" value="RHO1 GDP-GTP EXCHANGE PROTEIN 1-RELATED"/>
    <property type="match status" value="1"/>
</dbReference>
<protein>
    <submittedName>
        <fullName evidence="4">CNH-domain-containing protein</fullName>
    </submittedName>
</protein>
<evidence type="ECO:0000256" key="1">
    <source>
        <dbReference type="ARBA" id="ARBA00022658"/>
    </source>
</evidence>
<dbReference type="OrthoDB" id="660555at2759"/>
<dbReference type="Proteomes" id="UP000235371">
    <property type="component" value="Unassembled WGS sequence"/>
</dbReference>
<dbReference type="EMBL" id="KZ613921">
    <property type="protein sequence ID" value="PMD49388.1"/>
    <property type="molecule type" value="Genomic_DNA"/>
</dbReference>
<proteinExistence type="predicted"/>
<dbReference type="PANTHER" id="PTHR46572:SF1">
    <property type="entry name" value="RHO1 GUANINE NUCLEOTIDE EXCHANGE FACTOR TUS1"/>
    <property type="match status" value="1"/>
</dbReference>
<dbReference type="AlphaFoldDB" id="A0A2J6SF44"/>
<dbReference type="Gene3D" id="2.30.29.30">
    <property type="entry name" value="Pleckstrin-homology domain (PH domain)/Phosphotyrosine-binding domain (PTB)"/>
    <property type="match status" value="1"/>
</dbReference>
<dbReference type="InParanoid" id="A0A2J6SF44"/>
<dbReference type="InterPro" id="IPR052233">
    <property type="entry name" value="Rho-type_GEFs"/>
</dbReference>
<gene>
    <name evidence="4" type="ORF">K444DRAFT_605554</name>
</gene>
<keyword evidence="1" id="KW-0344">Guanine-nucleotide releasing factor</keyword>
<dbReference type="PROSITE" id="PS50003">
    <property type="entry name" value="PH_DOMAIN"/>
    <property type="match status" value="1"/>
</dbReference>
<accession>A0A2J6SF44</accession>
<sequence length="619" mass="69370">MAELRSKLFLRLGMERVALNLDYVGRELIFRGDLQCAGHSTWLETHAILFDHYLVLAKTVTQREIIANEGEKEVYDVSTLPIPIQLLVLESTDDDPVIKSSVKSVGAVTTGKKTTANTQNSRLNQTATHDLERQNTLEYAQSNNSVSIIPSVRESGSAPSNDADAMLMYPFRLKHLGNQNVYTLCARSAQNRQDWCDKILEAKTRYTTSLLKEDSEPFRLRVMADSAFAYEGMSASQRSVVSVKDTPLDRAIREIEQICGASLRPPVCRAEINCAATFNCYGKPMVVIGTDYGIYISEANDPRSWTRSIQISRVTQIGILEQFSICLIIADKSLVAYHLDTIIPGFDFPASNIDSNPPLPQKLSGNRDVSFFATGHMKERTLVFYKERDGLHSTFKVLEPVLRKSSEKSRNIFGRKFGIVTTEFFREFDKFYIPTECFTINLFSVYIAISTKAGFELLTLAKKVPMRIPDLKNPDLTNIAARLANQKPLGMFRLSSSEFLLCYEENSVYVDKHGEVSRSVVMEYVGKAKTAALYGVYLVLFHSDFVEVRNAENGRLRQVITGRDVRSLDFGTNLLGVGMATNHLNPPGNSAQRTLKLAMAHPEVAGRRIVLEMILNEGH</sequence>
<dbReference type="GO" id="GO:0005085">
    <property type="term" value="F:guanyl-nucleotide exchange factor activity"/>
    <property type="evidence" value="ECO:0007669"/>
    <property type="project" value="UniProtKB-KW"/>
</dbReference>
<dbReference type="InterPro" id="IPR011993">
    <property type="entry name" value="PH-like_dom_sf"/>
</dbReference>
<feature type="domain" description="PH" evidence="2">
    <location>
        <begin position="27"/>
        <end position="204"/>
    </location>
</feature>
<dbReference type="STRING" id="1095630.A0A2J6SF44"/>
<organism evidence="4 5">
    <name type="scientific">Hyaloscypha bicolor E</name>
    <dbReference type="NCBI Taxonomy" id="1095630"/>
    <lineage>
        <taxon>Eukaryota</taxon>
        <taxon>Fungi</taxon>
        <taxon>Dikarya</taxon>
        <taxon>Ascomycota</taxon>
        <taxon>Pezizomycotina</taxon>
        <taxon>Leotiomycetes</taxon>
        <taxon>Helotiales</taxon>
        <taxon>Hyaloscyphaceae</taxon>
        <taxon>Hyaloscypha</taxon>
        <taxon>Hyaloscypha bicolor</taxon>
    </lineage>
</organism>
<dbReference type="GeneID" id="36586938"/>
<feature type="domain" description="CNH" evidence="3">
    <location>
        <begin position="269"/>
        <end position="575"/>
    </location>
</feature>
<evidence type="ECO:0000259" key="3">
    <source>
        <dbReference type="PROSITE" id="PS50219"/>
    </source>
</evidence>
<dbReference type="InterPro" id="IPR001849">
    <property type="entry name" value="PH_domain"/>
</dbReference>
<evidence type="ECO:0000313" key="5">
    <source>
        <dbReference type="Proteomes" id="UP000235371"/>
    </source>
</evidence>
<evidence type="ECO:0000313" key="4">
    <source>
        <dbReference type="EMBL" id="PMD49388.1"/>
    </source>
</evidence>
<dbReference type="PROSITE" id="PS50219">
    <property type="entry name" value="CNH"/>
    <property type="match status" value="1"/>
</dbReference>
<dbReference type="SUPFAM" id="SSF50729">
    <property type="entry name" value="PH domain-like"/>
    <property type="match status" value="1"/>
</dbReference>
<evidence type="ECO:0000259" key="2">
    <source>
        <dbReference type="PROSITE" id="PS50003"/>
    </source>
</evidence>
<reference evidence="4 5" key="1">
    <citation type="submission" date="2016-04" db="EMBL/GenBank/DDBJ databases">
        <title>A degradative enzymes factory behind the ericoid mycorrhizal symbiosis.</title>
        <authorList>
            <consortium name="DOE Joint Genome Institute"/>
            <person name="Martino E."/>
            <person name="Morin E."/>
            <person name="Grelet G."/>
            <person name="Kuo A."/>
            <person name="Kohler A."/>
            <person name="Daghino S."/>
            <person name="Barry K."/>
            <person name="Choi C."/>
            <person name="Cichocki N."/>
            <person name="Clum A."/>
            <person name="Copeland A."/>
            <person name="Hainaut M."/>
            <person name="Haridas S."/>
            <person name="Labutti K."/>
            <person name="Lindquist E."/>
            <person name="Lipzen A."/>
            <person name="Khouja H.-R."/>
            <person name="Murat C."/>
            <person name="Ohm R."/>
            <person name="Olson A."/>
            <person name="Spatafora J."/>
            <person name="Veneault-Fourrey C."/>
            <person name="Henrissat B."/>
            <person name="Grigoriev I."/>
            <person name="Martin F."/>
            <person name="Perotto S."/>
        </authorList>
    </citation>
    <scope>NUCLEOTIDE SEQUENCE [LARGE SCALE GENOMIC DNA]</scope>
    <source>
        <strain evidence="4 5">E</strain>
    </source>
</reference>
<dbReference type="InterPro" id="IPR001180">
    <property type="entry name" value="CNH_dom"/>
</dbReference>
<dbReference type="Pfam" id="PF00780">
    <property type="entry name" value="CNH"/>
    <property type="match status" value="1"/>
</dbReference>
<keyword evidence="5" id="KW-1185">Reference proteome</keyword>
<dbReference type="RefSeq" id="XP_024726292.1">
    <property type="nucleotide sequence ID" value="XM_024878861.1"/>
</dbReference>
<dbReference type="SMART" id="SM00233">
    <property type="entry name" value="PH"/>
    <property type="match status" value="1"/>
</dbReference>
<dbReference type="SMART" id="SM00036">
    <property type="entry name" value="CNH"/>
    <property type="match status" value="1"/>
</dbReference>